<dbReference type="RefSeq" id="XP_024739957.1">
    <property type="nucleotide sequence ID" value="XM_024872143.1"/>
</dbReference>
<sequence length="225" mass="25510">MTHWIWLEEPQVLSTEQIGFRSTHVGEAWRPIRDFSASVSQRPSRLAERKGYSTSGSTVSWRWLHAAVSTAKEDVISMLQTRGRFDDSSRRNTRDFRVPPPNNKIRAGACLMSRQREASEGGHCHALTLLPQTRHRMGWDGFRNTVLCRVTDPYTAPLGTRTAHSLRARAWGCYTTAIAAHGLMPLHDHSRHPMAKGRRQAVSLFPHLPQPGPAHVMFIHYSRMA</sequence>
<gene>
    <name evidence="1" type="ORF">K444DRAFT_356821</name>
</gene>
<organism evidence="1 2">
    <name type="scientific">Hyaloscypha bicolor E</name>
    <dbReference type="NCBI Taxonomy" id="1095630"/>
    <lineage>
        <taxon>Eukaryota</taxon>
        <taxon>Fungi</taxon>
        <taxon>Dikarya</taxon>
        <taxon>Ascomycota</taxon>
        <taxon>Pezizomycotina</taxon>
        <taxon>Leotiomycetes</taxon>
        <taxon>Helotiales</taxon>
        <taxon>Hyaloscyphaceae</taxon>
        <taxon>Hyaloscypha</taxon>
        <taxon>Hyaloscypha bicolor</taxon>
    </lineage>
</organism>
<accession>A0A2J6TJ71</accession>
<evidence type="ECO:0000313" key="1">
    <source>
        <dbReference type="EMBL" id="PMD63053.1"/>
    </source>
</evidence>
<dbReference type="EMBL" id="KZ613783">
    <property type="protein sequence ID" value="PMD63053.1"/>
    <property type="molecule type" value="Genomic_DNA"/>
</dbReference>
<dbReference type="InParanoid" id="A0A2J6TJ71"/>
<name>A0A2J6TJ71_9HELO</name>
<proteinExistence type="predicted"/>
<dbReference type="GeneID" id="36580224"/>
<reference evidence="1 2" key="1">
    <citation type="submission" date="2016-04" db="EMBL/GenBank/DDBJ databases">
        <title>A degradative enzymes factory behind the ericoid mycorrhizal symbiosis.</title>
        <authorList>
            <consortium name="DOE Joint Genome Institute"/>
            <person name="Martino E."/>
            <person name="Morin E."/>
            <person name="Grelet G."/>
            <person name="Kuo A."/>
            <person name="Kohler A."/>
            <person name="Daghino S."/>
            <person name="Barry K."/>
            <person name="Choi C."/>
            <person name="Cichocki N."/>
            <person name="Clum A."/>
            <person name="Copeland A."/>
            <person name="Hainaut M."/>
            <person name="Haridas S."/>
            <person name="Labutti K."/>
            <person name="Lindquist E."/>
            <person name="Lipzen A."/>
            <person name="Khouja H.-R."/>
            <person name="Murat C."/>
            <person name="Ohm R."/>
            <person name="Olson A."/>
            <person name="Spatafora J."/>
            <person name="Veneault-Fourrey C."/>
            <person name="Henrissat B."/>
            <person name="Grigoriev I."/>
            <person name="Martin F."/>
            <person name="Perotto S."/>
        </authorList>
    </citation>
    <scope>NUCLEOTIDE SEQUENCE [LARGE SCALE GENOMIC DNA]</scope>
    <source>
        <strain evidence="1 2">E</strain>
    </source>
</reference>
<dbReference type="AlphaFoldDB" id="A0A2J6TJ71"/>
<protein>
    <submittedName>
        <fullName evidence="1">Uncharacterized protein</fullName>
    </submittedName>
</protein>
<keyword evidence="2" id="KW-1185">Reference proteome</keyword>
<evidence type="ECO:0000313" key="2">
    <source>
        <dbReference type="Proteomes" id="UP000235371"/>
    </source>
</evidence>
<dbReference type="Proteomes" id="UP000235371">
    <property type="component" value="Unassembled WGS sequence"/>
</dbReference>